<gene>
    <name evidence="1" type="ORF">LOK49_LG13G00102</name>
</gene>
<organism evidence="1 2">
    <name type="scientific">Camellia lanceoleosa</name>
    <dbReference type="NCBI Taxonomy" id="1840588"/>
    <lineage>
        <taxon>Eukaryota</taxon>
        <taxon>Viridiplantae</taxon>
        <taxon>Streptophyta</taxon>
        <taxon>Embryophyta</taxon>
        <taxon>Tracheophyta</taxon>
        <taxon>Spermatophyta</taxon>
        <taxon>Magnoliopsida</taxon>
        <taxon>eudicotyledons</taxon>
        <taxon>Gunneridae</taxon>
        <taxon>Pentapetalae</taxon>
        <taxon>asterids</taxon>
        <taxon>Ericales</taxon>
        <taxon>Theaceae</taxon>
        <taxon>Camellia</taxon>
    </lineage>
</organism>
<dbReference type="EMBL" id="CM045771">
    <property type="protein sequence ID" value="KAI7987670.1"/>
    <property type="molecule type" value="Genomic_DNA"/>
</dbReference>
<keyword evidence="2" id="KW-1185">Reference proteome</keyword>
<name>A0ACC0FH90_9ERIC</name>
<proteinExistence type="predicted"/>
<comment type="caution">
    <text evidence="1">The sequence shown here is derived from an EMBL/GenBank/DDBJ whole genome shotgun (WGS) entry which is preliminary data.</text>
</comment>
<evidence type="ECO:0000313" key="1">
    <source>
        <dbReference type="EMBL" id="KAI7987670.1"/>
    </source>
</evidence>
<reference evidence="1 2" key="1">
    <citation type="journal article" date="2022" name="Plant J.">
        <title>Chromosome-level genome of Camellia lanceoleosa provides a valuable resource for understanding genome evolution and self-incompatibility.</title>
        <authorList>
            <person name="Gong W."/>
            <person name="Xiao S."/>
            <person name="Wang L."/>
            <person name="Liao Z."/>
            <person name="Chang Y."/>
            <person name="Mo W."/>
            <person name="Hu G."/>
            <person name="Li W."/>
            <person name="Zhao G."/>
            <person name="Zhu H."/>
            <person name="Hu X."/>
            <person name="Ji K."/>
            <person name="Xiang X."/>
            <person name="Song Q."/>
            <person name="Yuan D."/>
            <person name="Jin S."/>
            <person name="Zhang L."/>
        </authorList>
    </citation>
    <scope>NUCLEOTIDE SEQUENCE [LARGE SCALE GENOMIC DNA]</scope>
    <source>
        <strain evidence="1">SQ_2022a</strain>
    </source>
</reference>
<accession>A0ACC0FH90</accession>
<dbReference type="Proteomes" id="UP001060215">
    <property type="component" value="Chromosome 14"/>
</dbReference>
<sequence length="317" mass="35461">MVIRLYICISRLHLKMEGYALFDKSLQGSQAIVLMAIDRLTNKKMALKKIFLPDDEIPCSAIREASLLFDLRHQNIVRLERVFVEDGFLYMVLEHVAMDLRVHMSWHDEKYPAVIKKFLKQILCGISYCHSNGVLHRDLKPDNLLIDTRSNTLKIADFGHARGFVSPDLMLTPKLVTLGYRAPEILMSSKHYSAAVDMWSVGCIFAEMVMTEPLFNGQSEIDVLQEIFSLLGTPNEDSWPGVTSLPGFPHDMIQSPPMDLGAVLKDLEPAGLDLLSGLLSLDPERRTTAEAALGHEFLSTTMADLEDAFGAPNFALA</sequence>
<protein>
    <submittedName>
        <fullName evidence="1">Uncharacterized protein</fullName>
    </submittedName>
</protein>
<evidence type="ECO:0000313" key="2">
    <source>
        <dbReference type="Proteomes" id="UP001060215"/>
    </source>
</evidence>